<dbReference type="InterPro" id="IPR001223">
    <property type="entry name" value="Glyco_hydro18_cat"/>
</dbReference>
<dbReference type="InterPro" id="IPR003591">
    <property type="entry name" value="Leu-rich_rpt_typical-subtyp"/>
</dbReference>
<evidence type="ECO:0000259" key="4">
    <source>
        <dbReference type="PROSITE" id="PS51910"/>
    </source>
</evidence>
<dbReference type="SMART" id="SM00365">
    <property type="entry name" value="LRR_SD22"/>
    <property type="match status" value="4"/>
</dbReference>
<keyword evidence="3" id="KW-0732">Signal</keyword>
<proteinExistence type="predicted"/>
<organism evidence="5 6">
    <name type="scientific">Ruminiclostridium cellobioparum subsp. termitidis CT1112</name>
    <dbReference type="NCBI Taxonomy" id="1195236"/>
    <lineage>
        <taxon>Bacteria</taxon>
        <taxon>Bacillati</taxon>
        <taxon>Bacillota</taxon>
        <taxon>Clostridia</taxon>
        <taxon>Eubacteriales</taxon>
        <taxon>Oscillospiraceae</taxon>
        <taxon>Ruminiclostridium</taxon>
    </lineage>
</organism>
<dbReference type="GO" id="GO:0016787">
    <property type="term" value="F:hydrolase activity"/>
    <property type="evidence" value="ECO:0007669"/>
    <property type="project" value="UniProtKB-KW"/>
</dbReference>
<keyword evidence="6" id="KW-1185">Reference proteome</keyword>
<accession>S0FKG3</accession>
<sequence>MKNLKSAIRIILILAMLVSFVPNLTLSAQAEPEQKLELHAFYPAQVTFSESMKKYIDELDSVSFAWGRMYADLDQGVVTELGINGNTMFYYPADYTDVLKYAKSKNKSIQLNIFSDSVNAIAILPYEEQRNKAVKAIVELLKNEAGNGSGIYFDGVVIDFEGLQDKDISGKNMIIGGKSVSDWYIQFLKELKAQLNGINKKLYVAVNPLLNYSGYNYGEIAATADKMIVMAHDYEPVTVLDKGQVMQYAGYNSLSPIDGLAPIKKIKLAMEDIKKNVDKANLSRVMLQINFDAAQWRFEAASADAWNKIPGSVISMETRNTPTYQMLYNRIQNTDGKAVKMVYGYNNELQGPVLQFYNAVDHTYNVALYENSKSIKAKIDMVKEYGLGGISLWSLANVPDYTDKTSKAYGLDVWDSILSALPVMTPAAPGAKVTFNDGVVEAAVRKQLMKPAGTIYSSELSKVYRLAVPSGVKTLSDLKKLTNLEYLDISNAQITDITSLSYLKNLRVLYLQRNNISDISPLKALTGLEVLSLNGNRISSISSLSALTSLTELYIRDNIITDYSPLVNLKKLNILYLKGNTSVNYAKLDSIKAGLVEKDF</sequence>
<dbReference type="GO" id="GO:0005975">
    <property type="term" value="P:carbohydrate metabolic process"/>
    <property type="evidence" value="ECO:0007669"/>
    <property type="project" value="InterPro"/>
</dbReference>
<evidence type="ECO:0000256" key="2">
    <source>
        <dbReference type="ARBA" id="ARBA00022737"/>
    </source>
</evidence>
<evidence type="ECO:0000256" key="3">
    <source>
        <dbReference type="SAM" id="SignalP"/>
    </source>
</evidence>
<dbReference type="PROSITE" id="PS51450">
    <property type="entry name" value="LRR"/>
    <property type="match status" value="4"/>
</dbReference>
<dbReference type="Proteomes" id="UP000014155">
    <property type="component" value="Unassembled WGS sequence"/>
</dbReference>
<comment type="caution">
    <text evidence="5">The sequence shown here is derived from an EMBL/GenBank/DDBJ whole genome shotgun (WGS) entry which is preliminary data.</text>
</comment>
<protein>
    <submittedName>
        <fullName evidence="5">Putative glycosyl hydrolase</fullName>
    </submittedName>
</protein>
<feature type="chain" id="PRO_5004497129" evidence="3">
    <location>
        <begin position="31"/>
        <end position="600"/>
    </location>
</feature>
<feature type="domain" description="GH18" evidence="4">
    <location>
        <begin position="36"/>
        <end position="412"/>
    </location>
</feature>
<dbReference type="PANTHER" id="PTHR46652:SF3">
    <property type="entry name" value="LEUCINE-RICH REPEAT-CONTAINING PROTEIN 9"/>
    <property type="match status" value="1"/>
</dbReference>
<gene>
    <name evidence="5" type="ORF">CTER_3349</name>
</gene>
<dbReference type="eggNOG" id="COG3858">
    <property type="taxonomic scope" value="Bacteria"/>
</dbReference>
<dbReference type="InterPro" id="IPR032675">
    <property type="entry name" value="LRR_dom_sf"/>
</dbReference>
<dbReference type="AlphaFoldDB" id="S0FKG3"/>
<dbReference type="InterPro" id="IPR001611">
    <property type="entry name" value="Leu-rich_rpt"/>
</dbReference>
<evidence type="ECO:0000256" key="1">
    <source>
        <dbReference type="ARBA" id="ARBA00022614"/>
    </source>
</evidence>
<name>S0FKG3_RUMCE</name>
<dbReference type="Pfam" id="PF12799">
    <property type="entry name" value="LRR_4"/>
    <property type="match status" value="1"/>
</dbReference>
<dbReference type="PROSITE" id="PS51910">
    <property type="entry name" value="GH18_2"/>
    <property type="match status" value="1"/>
</dbReference>
<reference evidence="5 6" key="1">
    <citation type="journal article" date="2013" name="Genome Announc.">
        <title>Draft Genome Sequence of the Cellulolytic, Mesophilic, Anaerobic Bacterium Clostridium termitidis Strain CT1112 (DSM 5398).</title>
        <authorList>
            <person name="Lal S."/>
            <person name="Ramachandran U."/>
            <person name="Zhang X."/>
            <person name="Munir R."/>
            <person name="Sparling R."/>
            <person name="Levin D.B."/>
        </authorList>
    </citation>
    <scope>NUCLEOTIDE SEQUENCE [LARGE SCALE GENOMIC DNA]</scope>
    <source>
        <strain evidence="5 6">CT1112</strain>
    </source>
</reference>
<feature type="signal peptide" evidence="3">
    <location>
        <begin position="1"/>
        <end position="30"/>
    </location>
</feature>
<keyword evidence="5" id="KW-0378">Hydrolase</keyword>
<dbReference type="EMBL" id="AORV01000046">
    <property type="protein sequence ID" value="EMS70806.1"/>
    <property type="molecule type" value="Genomic_DNA"/>
</dbReference>
<dbReference type="Gene3D" id="3.20.20.80">
    <property type="entry name" value="Glycosidases"/>
    <property type="match status" value="1"/>
</dbReference>
<dbReference type="STRING" id="1195236.CTER_3349"/>
<dbReference type="InterPro" id="IPR017853">
    <property type="entry name" value="GH"/>
</dbReference>
<dbReference type="Gene3D" id="3.80.10.10">
    <property type="entry name" value="Ribonuclease Inhibitor"/>
    <property type="match status" value="1"/>
</dbReference>
<dbReference type="SUPFAM" id="SSF52058">
    <property type="entry name" value="L domain-like"/>
    <property type="match status" value="1"/>
</dbReference>
<dbReference type="RefSeq" id="WP_004627621.1">
    <property type="nucleotide sequence ID" value="NZ_AORV01000046.1"/>
</dbReference>
<evidence type="ECO:0000313" key="6">
    <source>
        <dbReference type="Proteomes" id="UP000014155"/>
    </source>
</evidence>
<keyword evidence="2" id="KW-0677">Repeat</keyword>
<dbReference type="eggNOG" id="COG4886">
    <property type="taxonomic scope" value="Bacteria"/>
</dbReference>
<evidence type="ECO:0000313" key="5">
    <source>
        <dbReference type="EMBL" id="EMS70806.1"/>
    </source>
</evidence>
<dbReference type="PANTHER" id="PTHR46652">
    <property type="entry name" value="LEUCINE-RICH REPEAT AND IQ DOMAIN-CONTAINING PROTEIN 1-RELATED"/>
    <property type="match status" value="1"/>
</dbReference>
<dbReference type="InterPro" id="IPR050836">
    <property type="entry name" value="SDS22/Internalin_LRR"/>
</dbReference>
<dbReference type="SUPFAM" id="SSF51445">
    <property type="entry name" value="(Trans)glycosidases"/>
    <property type="match status" value="1"/>
</dbReference>
<keyword evidence="1" id="KW-0433">Leucine-rich repeat</keyword>
<dbReference type="PATRIC" id="fig|1195236.3.peg.3576"/>
<dbReference type="Pfam" id="PF00704">
    <property type="entry name" value="Glyco_hydro_18"/>
    <property type="match status" value="1"/>
</dbReference>
<dbReference type="SMART" id="SM00369">
    <property type="entry name" value="LRR_TYP"/>
    <property type="match status" value="3"/>
</dbReference>
<dbReference type="InterPro" id="IPR025875">
    <property type="entry name" value="Leu-rich_rpt_4"/>
</dbReference>